<comment type="similarity">
    <text evidence="1 9 10">Belongs to the acetokinase family.</text>
</comment>
<keyword evidence="3 9" id="KW-0808">Transferase</keyword>
<keyword evidence="4 9" id="KW-0479">Metal-binding</keyword>
<keyword evidence="2 9" id="KW-0963">Cytoplasm</keyword>
<dbReference type="UniPathway" id="UPA00340">
    <property type="reaction ID" value="UER00458"/>
</dbReference>
<dbReference type="Proteomes" id="UP000261948">
    <property type="component" value="Unassembled WGS sequence"/>
</dbReference>
<dbReference type="PANTHER" id="PTHR21060">
    <property type="entry name" value="ACETATE KINASE"/>
    <property type="match status" value="1"/>
</dbReference>
<dbReference type="GO" id="GO:0000287">
    <property type="term" value="F:magnesium ion binding"/>
    <property type="evidence" value="ECO:0007669"/>
    <property type="project" value="UniProtKB-UniRule"/>
</dbReference>
<evidence type="ECO:0000256" key="7">
    <source>
        <dbReference type="ARBA" id="ARBA00022840"/>
    </source>
</evidence>
<dbReference type="GO" id="GO:0005829">
    <property type="term" value="C:cytosol"/>
    <property type="evidence" value="ECO:0007669"/>
    <property type="project" value="TreeGrafter"/>
</dbReference>
<comment type="cofactor">
    <cofactor evidence="9">
        <name>Mg(2+)</name>
        <dbReference type="ChEBI" id="CHEBI:18420"/>
    </cofactor>
    <cofactor evidence="9">
        <name>Mn(2+)</name>
        <dbReference type="ChEBI" id="CHEBI:29035"/>
    </cofactor>
    <text evidence="9">Mg(2+). Can also accept Mn(2+).</text>
</comment>
<evidence type="ECO:0000256" key="5">
    <source>
        <dbReference type="ARBA" id="ARBA00022741"/>
    </source>
</evidence>
<dbReference type="PANTHER" id="PTHR21060:SF21">
    <property type="entry name" value="ACETATE KINASE"/>
    <property type="match status" value="1"/>
</dbReference>
<feature type="binding site" evidence="9">
    <location>
        <begin position="206"/>
        <end position="210"/>
    </location>
    <ligand>
        <name>ATP</name>
        <dbReference type="ChEBI" id="CHEBI:30616"/>
    </ligand>
</feature>
<keyword evidence="12" id="KW-1185">Reference proteome</keyword>
<feature type="binding site" evidence="9">
    <location>
        <begin position="332"/>
        <end position="336"/>
    </location>
    <ligand>
        <name>ATP</name>
        <dbReference type="ChEBI" id="CHEBI:30616"/>
    </ligand>
</feature>
<dbReference type="InterPro" id="IPR023865">
    <property type="entry name" value="Aliphatic_acid_kinase_CS"/>
</dbReference>
<comment type="pathway">
    <text evidence="9">Metabolic intermediate biosynthesis; acetyl-CoA biosynthesis; acetyl-CoA from acetate: step 1/2.</text>
</comment>
<dbReference type="EC" id="2.7.2.1" evidence="9"/>
<organism evidence="11 12">
    <name type="scientific">Comamonas testosteroni</name>
    <name type="common">Pseudomonas testosteroni</name>
    <dbReference type="NCBI Taxonomy" id="285"/>
    <lineage>
        <taxon>Bacteria</taxon>
        <taxon>Pseudomonadati</taxon>
        <taxon>Pseudomonadota</taxon>
        <taxon>Betaproteobacteria</taxon>
        <taxon>Burkholderiales</taxon>
        <taxon>Comamonadaceae</taxon>
        <taxon>Comamonas</taxon>
    </lineage>
</organism>
<dbReference type="NCBIfam" id="TIGR00016">
    <property type="entry name" value="ackA"/>
    <property type="match status" value="1"/>
</dbReference>
<comment type="subunit">
    <text evidence="9">Homodimer.</text>
</comment>
<feature type="site" description="Transition state stabilizer" evidence="9">
    <location>
        <position position="239"/>
    </location>
</feature>
<evidence type="ECO:0000313" key="12">
    <source>
        <dbReference type="Proteomes" id="UP000261948"/>
    </source>
</evidence>
<feature type="site" description="Transition state stabilizer" evidence="9">
    <location>
        <position position="179"/>
    </location>
</feature>
<comment type="caution">
    <text evidence="11">The sequence shown here is derived from an EMBL/GenBank/DDBJ whole genome shotgun (WGS) entry which is preliminary data.</text>
</comment>
<accession>A0A373F5I2</accession>
<dbReference type="HAMAP" id="MF_00020">
    <property type="entry name" value="Acetate_kinase"/>
    <property type="match status" value="1"/>
</dbReference>
<comment type="function">
    <text evidence="9">Catalyzes the formation of acetyl phosphate from acetate and ATP. Can also catalyze the reverse reaction.</text>
</comment>
<dbReference type="GO" id="GO:0005524">
    <property type="term" value="F:ATP binding"/>
    <property type="evidence" value="ECO:0007669"/>
    <property type="project" value="UniProtKB-KW"/>
</dbReference>
<keyword evidence="8 9" id="KW-0460">Magnesium</keyword>
<evidence type="ECO:0000256" key="9">
    <source>
        <dbReference type="HAMAP-Rule" id="MF_00020"/>
    </source>
</evidence>
<feature type="binding site" evidence="9">
    <location>
        <position position="91"/>
    </location>
    <ligand>
        <name>substrate</name>
    </ligand>
</feature>
<evidence type="ECO:0000256" key="2">
    <source>
        <dbReference type="ARBA" id="ARBA00022490"/>
    </source>
</evidence>
<dbReference type="OrthoDB" id="9802453at2"/>
<sequence length="398" mass="43542">MSGFILVLNCGSSSIKFALFEAGSATLPRQAAWNGKVQGIGGPTPDFGARTVPVRPIELDTEHPYTAALQIIRDEVRQWLNGRAVVAVAHRVVHGGAKHFEPVRLDAATLAELKTLIPLAPLHQPFALEAIHILLREQPDLPQVACFDTAFHHTVPQVEQLLPLPFDAWQRGIRRYGFHGLSYEYMATALPERHGDRARGRTIVAHLGSGASLCAMRNLESVATTMGFSALDGLMMGTRTGALDPGAILYLMEIEKLTLEQVGNILYHRSGLLGISGLSPEPRVIVQHESDAGETGQRARLALDLYVRRIVREIGALTAVLGGLDMLVFTAGVGEHNAFIRERVCRDLAFLGIQLDDEANARDAWQISAPDTPVTVAVEPTNEEWVAARYAERLLPQW</sequence>
<feature type="binding site" evidence="9">
    <location>
        <position position="16"/>
    </location>
    <ligand>
        <name>ATP</name>
        <dbReference type="ChEBI" id="CHEBI:30616"/>
    </ligand>
</feature>
<evidence type="ECO:0000256" key="10">
    <source>
        <dbReference type="RuleBase" id="RU003835"/>
    </source>
</evidence>
<comment type="subcellular location">
    <subcellularLocation>
        <location evidence="9">Cytoplasm</location>
    </subcellularLocation>
</comment>
<feature type="active site" description="Proton donor/acceptor" evidence="9">
    <location>
        <position position="148"/>
    </location>
</feature>
<gene>
    <name evidence="9" type="primary">ackA</name>
    <name evidence="11" type="ORF">DZC30_21875</name>
</gene>
<evidence type="ECO:0000256" key="8">
    <source>
        <dbReference type="ARBA" id="ARBA00022842"/>
    </source>
</evidence>
<dbReference type="InterPro" id="IPR000890">
    <property type="entry name" value="Aliphatic_acid_kin_short-chain"/>
</dbReference>
<dbReference type="InterPro" id="IPR004372">
    <property type="entry name" value="Ac/propionate_kinase"/>
</dbReference>
<dbReference type="GO" id="GO:0008776">
    <property type="term" value="F:acetate kinase activity"/>
    <property type="evidence" value="ECO:0007669"/>
    <property type="project" value="UniProtKB-UniRule"/>
</dbReference>
<evidence type="ECO:0000256" key="3">
    <source>
        <dbReference type="ARBA" id="ARBA00022679"/>
    </source>
</evidence>
<dbReference type="InterPro" id="IPR043129">
    <property type="entry name" value="ATPase_NBD"/>
</dbReference>
<dbReference type="SUPFAM" id="SSF53067">
    <property type="entry name" value="Actin-like ATPase domain"/>
    <property type="match status" value="2"/>
</dbReference>
<dbReference type="GO" id="GO:0006083">
    <property type="term" value="P:acetate metabolic process"/>
    <property type="evidence" value="ECO:0007669"/>
    <property type="project" value="TreeGrafter"/>
</dbReference>
<dbReference type="PIRSF" id="PIRSF000722">
    <property type="entry name" value="Acetate_prop_kin"/>
    <property type="match status" value="1"/>
</dbReference>
<comment type="catalytic activity">
    <reaction evidence="9">
        <text>acetate + ATP = acetyl phosphate + ADP</text>
        <dbReference type="Rhea" id="RHEA:11352"/>
        <dbReference type="ChEBI" id="CHEBI:22191"/>
        <dbReference type="ChEBI" id="CHEBI:30089"/>
        <dbReference type="ChEBI" id="CHEBI:30616"/>
        <dbReference type="ChEBI" id="CHEBI:456216"/>
        <dbReference type="EC" id="2.7.2.1"/>
    </reaction>
</comment>
<feature type="binding site" evidence="9">
    <location>
        <position position="383"/>
    </location>
    <ligand>
        <name>Mg(2+)</name>
        <dbReference type="ChEBI" id="CHEBI:18420"/>
    </ligand>
</feature>
<keyword evidence="5 9" id="KW-0547">Nucleotide-binding</keyword>
<evidence type="ECO:0000256" key="6">
    <source>
        <dbReference type="ARBA" id="ARBA00022777"/>
    </source>
</evidence>
<feature type="binding site" evidence="9">
    <location>
        <position position="9"/>
    </location>
    <ligand>
        <name>Mg(2+)</name>
        <dbReference type="ChEBI" id="CHEBI:18420"/>
    </ligand>
</feature>
<name>A0A373F5I2_COMTE</name>
<keyword evidence="7 9" id="KW-0067">ATP-binding</keyword>
<evidence type="ECO:0000256" key="4">
    <source>
        <dbReference type="ARBA" id="ARBA00022723"/>
    </source>
</evidence>
<keyword evidence="6 9" id="KW-0418">Kinase</keyword>
<reference evidence="11 12" key="1">
    <citation type="submission" date="2018-08" db="EMBL/GenBank/DDBJ databases">
        <title>Comamonas testosteroni strain SWCO2.</title>
        <authorList>
            <person name="Jiang N."/>
            <person name="Zhang X.Z."/>
        </authorList>
    </citation>
    <scope>NUCLEOTIDE SEQUENCE [LARGE SCALE GENOMIC DNA]</scope>
    <source>
        <strain evidence="11 12">SWCO2</strain>
    </source>
</reference>
<protein>
    <recommendedName>
        <fullName evidence="9">Acetate kinase</fullName>
        <ecNumber evidence="9">2.7.2.1</ecNumber>
    </recommendedName>
    <alternativeName>
        <fullName evidence="9">Acetokinase</fullName>
    </alternativeName>
</protein>
<dbReference type="AlphaFoldDB" id="A0A373F5I2"/>
<evidence type="ECO:0000256" key="1">
    <source>
        <dbReference type="ARBA" id="ARBA00008748"/>
    </source>
</evidence>
<dbReference type="Pfam" id="PF00871">
    <property type="entry name" value="Acetate_kinase"/>
    <property type="match status" value="1"/>
</dbReference>
<dbReference type="PROSITE" id="PS01075">
    <property type="entry name" value="ACETATE_KINASE_1"/>
    <property type="match status" value="1"/>
</dbReference>
<evidence type="ECO:0000313" key="11">
    <source>
        <dbReference type="EMBL" id="RGE39411.1"/>
    </source>
</evidence>
<dbReference type="EMBL" id="QURR01000052">
    <property type="protein sequence ID" value="RGE39411.1"/>
    <property type="molecule type" value="Genomic_DNA"/>
</dbReference>
<dbReference type="GO" id="GO:0006085">
    <property type="term" value="P:acetyl-CoA biosynthetic process"/>
    <property type="evidence" value="ECO:0007669"/>
    <property type="project" value="UniProtKB-UniRule"/>
</dbReference>
<dbReference type="PRINTS" id="PR00471">
    <property type="entry name" value="ACETATEKNASE"/>
</dbReference>
<comment type="caution">
    <text evidence="9">Lacks conserved residue(s) required for the propagation of feature annotation.</text>
</comment>
<dbReference type="Gene3D" id="3.30.420.40">
    <property type="match status" value="2"/>
</dbReference>
<proteinExistence type="inferred from homology"/>